<dbReference type="AlphaFoldDB" id="A0A183FNL8"/>
<dbReference type="WBParaSite" id="HPBE_0000910401-mRNA-1">
    <property type="protein sequence ID" value="HPBE_0000910401-mRNA-1"/>
    <property type="gene ID" value="HPBE_0000910401"/>
</dbReference>
<organism evidence="2 3">
    <name type="scientific">Heligmosomoides polygyrus</name>
    <name type="common">Parasitic roundworm</name>
    <dbReference type="NCBI Taxonomy" id="6339"/>
    <lineage>
        <taxon>Eukaryota</taxon>
        <taxon>Metazoa</taxon>
        <taxon>Ecdysozoa</taxon>
        <taxon>Nematoda</taxon>
        <taxon>Chromadorea</taxon>
        <taxon>Rhabditida</taxon>
        <taxon>Rhabditina</taxon>
        <taxon>Rhabditomorpha</taxon>
        <taxon>Strongyloidea</taxon>
        <taxon>Heligmosomidae</taxon>
        <taxon>Heligmosomoides</taxon>
    </lineage>
</organism>
<evidence type="ECO:0000313" key="2">
    <source>
        <dbReference type="Proteomes" id="UP000050761"/>
    </source>
</evidence>
<reference evidence="1 2" key="1">
    <citation type="submission" date="2018-11" db="EMBL/GenBank/DDBJ databases">
        <authorList>
            <consortium name="Pathogen Informatics"/>
        </authorList>
    </citation>
    <scope>NUCLEOTIDE SEQUENCE [LARGE SCALE GENOMIC DNA]</scope>
</reference>
<accession>A0A3P7XW44</accession>
<accession>A0A183FNL8</accession>
<sequence length="74" mass="9516">MRFADTRWTRAVTDWIPRDVRKTSRRPPARWLDFFVKALNERYDALRFRRVRRIHWSTLARNRDEWRRFWRPLE</sequence>
<gene>
    <name evidence="1" type="ORF">HPBE_LOCUS9105</name>
</gene>
<evidence type="ECO:0000313" key="1">
    <source>
        <dbReference type="EMBL" id="VDO79236.1"/>
    </source>
</evidence>
<name>A0A183FNL8_HELPZ</name>
<reference evidence="3" key="2">
    <citation type="submission" date="2019-09" db="UniProtKB">
        <authorList>
            <consortium name="WormBaseParasite"/>
        </authorList>
    </citation>
    <scope>IDENTIFICATION</scope>
</reference>
<evidence type="ECO:0000313" key="3">
    <source>
        <dbReference type="WBParaSite" id="HPBE_0000910401-mRNA-1"/>
    </source>
</evidence>
<dbReference type="OrthoDB" id="5796520at2759"/>
<dbReference type="Proteomes" id="UP000050761">
    <property type="component" value="Unassembled WGS sequence"/>
</dbReference>
<protein>
    <submittedName>
        <fullName evidence="3">Transposase</fullName>
    </submittedName>
</protein>
<proteinExistence type="predicted"/>
<dbReference type="EMBL" id="UZAH01026346">
    <property type="protein sequence ID" value="VDO79236.1"/>
    <property type="molecule type" value="Genomic_DNA"/>
</dbReference>
<keyword evidence="2" id="KW-1185">Reference proteome</keyword>